<dbReference type="STRING" id="746697.Aeqsu_1844"/>
<dbReference type="PATRIC" id="fig|746697.3.peg.1878"/>
<evidence type="ECO:0000256" key="1">
    <source>
        <dbReference type="SAM" id="SignalP"/>
    </source>
</evidence>
<proteinExistence type="predicted"/>
<dbReference type="eggNOG" id="ENOG502Z8CE">
    <property type="taxonomic scope" value="Bacteria"/>
</dbReference>
<dbReference type="EMBL" id="CP003280">
    <property type="protein sequence ID" value="AFL81321.1"/>
    <property type="molecule type" value="Genomic_DNA"/>
</dbReference>
<dbReference type="Proteomes" id="UP000006049">
    <property type="component" value="Chromosome"/>
</dbReference>
<protein>
    <submittedName>
        <fullName evidence="2">Lipid A 3-O-deacylase (PagL)</fullName>
    </submittedName>
</protein>
<reference evidence="2 3" key="1">
    <citation type="submission" date="2012-06" db="EMBL/GenBank/DDBJ databases">
        <title>The complete genome of Aequorivita sublithincola DSM 14238.</title>
        <authorList>
            <consortium name="US DOE Joint Genome Institute (JGI-PGF)"/>
            <person name="Lucas S."/>
            <person name="Copeland A."/>
            <person name="Lapidus A."/>
            <person name="Goodwin L."/>
            <person name="Pitluck S."/>
            <person name="Peters L."/>
            <person name="Munk A.C.C."/>
            <person name="Kyrpides N."/>
            <person name="Mavromatis K."/>
            <person name="Pagani I."/>
            <person name="Ivanova N."/>
            <person name="Ovchinnikova G."/>
            <person name="Zeytun A."/>
            <person name="Detter J.C."/>
            <person name="Han C."/>
            <person name="Land M."/>
            <person name="Hauser L."/>
            <person name="Markowitz V."/>
            <person name="Cheng J.-F."/>
            <person name="Hugenholtz P."/>
            <person name="Woyke T."/>
            <person name="Wu D."/>
            <person name="Tindall B."/>
            <person name="Faehnrich R."/>
            <person name="Brambilla E."/>
            <person name="Klenk H.-P."/>
            <person name="Eisen J.A."/>
        </authorList>
    </citation>
    <scope>NUCLEOTIDE SEQUENCE [LARGE SCALE GENOMIC DNA]</scope>
    <source>
        <strain evidence="3">DSM 14238 / LMG 21431 / ACAM 643 / 9-3</strain>
    </source>
</reference>
<dbReference type="OrthoDB" id="627554at2"/>
<dbReference type="HOGENOM" id="CLU_057487_0_0_10"/>
<feature type="chain" id="PRO_5003683106" evidence="1">
    <location>
        <begin position="20"/>
        <end position="378"/>
    </location>
</feature>
<dbReference type="KEGG" id="asl:Aeqsu_1844"/>
<sequence>MKHLLSVFTVILLSFPLFSQEKELKPISIEADFFYGSILEHNPDIEHLITGHPVGFFLSFNRKTYGYNEWERRYHYPDWGFTAAYQDMHNEYLGNVASVYGHFNWYFLNRHLMLRVGQGIAYSATPYDSETNISNNAYGTNFLSSTFLKGNFVCENIWKGLGFHAGFTIIHYSNANFKAPNNSTNSFLLNAGVSYLLDYEEFPEFIHKEDSLSKTHTERFKYNLAFRTGINESDVVGLGQQPFYELSFFVDKRLNYKSTLTGGVDVFFSTFLKDLITYRSIAYPEDGLSGDEDYKRVGVFVGHEWRFNKVAFVSQVGYYVYWPYAFENRVYNRLGLKRYFFDDKMFATVTVHAHWAKAEAVEFGIGYRLGGKKKKKDE</sequence>
<dbReference type="Gene3D" id="2.40.160.20">
    <property type="match status" value="1"/>
</dbReference>
<dbReference type="InterPro" id="IPR018550">
    <property type="entry name" value="Lipid-A_deacylase-rel"/>
</dbReference>
<feature type="signal peptide" evidence="1">
    <location>
        <begin position="1"/>
        <end position="19"/>
    </location>
</feature>
<evidence type="ECO:0000313" key="2">
    <source>
        <dbReference type="EMBL" id="AFL81321.1"/>
    </source>
</evidence>
<evidence type="ECO:0000313" key="3">
    <source>
        <dbReference type="Proteomes" id="UP000006049"/>
    </source>
</evidence>
<dbReference type="AlphaFoldDB" id="I3YWF3"/>
<dbReference type="RefSeq" id="WP_014782576.1">
    <property type="nucleotide sequence ID" value="NC_018013.1"/>
</dbReference>
<keyword evidence="1" id="KW-0732">Signal</keyword>
<keyword evidence="3" id="KW-1185">Reference proteome</keyword>
<dbReference type="Pfam" id="PF09411">
    <property type="entry name" value="PagL"/>
    <property type="match status" value="1"/>
</dbReference>
<organism evidence="2 3">
    <name type="scientific">Aequorivita sublithincola (strain DSM 14238 / LMG 21431 / ACAM 643 / 9-3)</name>
    <dbReference type="NCBI Taxonomy" id="746697"/>
    <lineage>
        <taxon>Bacteria</taxon>
        <taxon>Pseudomonadati</taxon>
        <taxon>Bacteroidota</taxon>
        <taxon>Flavobacteriia</taxon>
        <taxon>Flavobacteriales</taxon>
        <taxon>Flavobacteriaceae</taxon>
        <taxon>Aequorivita</taxon>
    </lineage>
</organism>
<gene>
    <name evidence="2" type="ordered locus">Aeqsu_1844</name>
</gene>
<name>I3YWF3_AEQSU</name>
<accession>I3YWF3</accession>